<feature type="region of interest" description="Disordered" evidence="1">
    <location>
        <begin position="41"/>
        <end position="100"/>
    </location>
</feature>
<evidence type="ECO:0000313" key="2">
    <source>
        <dbReference type="EMBL" id="QXJ25898.1"/>
    </source>
</evidence>
<evidence type="ECO:0000313" key="3">
    <source>
        <dbReference type="Proteomes" id="UP001049518"/>
    </source>
</evidence>
<organism evidence="2 3">
    <name type="scientific">Actinomadura graeca</name>
    <dbReference type="NCBI Taxonomy" id="2750812"/>
    <lineage>
        <taxon>Bacteria</taxon>
        <taxon>Bacillati</taxon>
        <taxon>Actinomycetota</taxon>
        <taxon>Actinomycetes</taxon>
        <taxon>Streptosporangiales</taxon>
        <taxon>Thermomonosporaceae</taxon>
        <taxon>Actinomadura</taxon>
    </lineage>
</organism>
<dbReference type="RefSeq" id="WP_231332114.1">
    <property type="nucleotide sequence ID" value="NZ_CP059572.1"/>
</dbReference>
<protein>
    <submittedName>
        <fullName evidence="2">DUF4913 domain-containing protein</fullName>
    </submittedName>
</protein>
<dbReference type="EMBL" id="CP059572">
    <property type="protein sequence ID" value="QXJ25898.1"/>
    <property type="molecule type" value="Genomic_DNA"/>
</dbReference>
<dbReference type="InterPro" id="IPR032584">
    <property type="entry name" value="DUF4913"/>
</dbReference>
<dbReference type="Proteomes" id="UP001049518">
    <property type="component" value="Chromosome"/>
</dbReference>
<sequence length="238" mass="25864">MTADDPEPSAGPSAADLVAAEQLAELLADLKTRATRLAARLTEHETRLEELDGPVAPPAPEPPSPPSPVGDQPTLFPGLPAPPTAADAQPGTTLPSPLLAEPEAAPAPTFILLFNVGSDEEHQELLALDQWVRGILIPTYITGISPRQPWCTHWWDHPEALARIHALWLAWQELTDETVGGHTGPSLWHRDHLDDTMRRLRSHDGPFATCMIDPSTPSHRRDRPAPSEPYRPSATPSP</sequence>
<feature type="compositionally biased region" description="Basic and acidic residues" evidence="1">
    <location>
        <begin position="41"/>
        <end position="50"/>
    </location>
</feature>
<feature type="region of interest" description="Disordered" evidence="1">
    <location>
        <begin position="205"/>
        <end position="238"/>
    </location>
</feature>
<evidence type="ECO:0000256" key="1">
    <source>
        <dbReference type="SAM" id="MobiDB-lite"/>
    </source>
</evidence>
<accession>A0ABX8RA83</accession>
<name>A0ABX8RA83_9ACTN</name>
<gene>
    <name evidence="2" type="ORF">AGRA3207_007467</name>
</gene>
<keyword evidence="3" id="KW-1185">Reference proteome</keyword>
<reference evidence="2" key="1">
    <citation type="submission" date="2020-07" db="EMBL/GenBank/DDBJ databases">
        <authorList>
            <person name="Tarantini F.S."/>
            <person name="Hong K.W."/>
            <person name="Chan K.G."/>
        </authorList>
    </citation>
    <scope>NUCLEOTIDE SEQUENCE</scope>
    <source>
        <strain evidence="2">32-07</strain>
    </source>
</reference>
<proteinExistence type="predicted"/>
<dbReference type="Pfam" id="PF16259">
    <property type="entry name" value="DUF4913"/>
    <property type="match status" value="1"/>
</dbReference>
<feature type="compositionally biased region" description="Pro residues" evidence="1">
    <location>
        <begin position="55"/>
        <end position="68"/>
    </location>
</feature>